<dbReference type="AlphaFoldDB" id="A0A8S0UMF2"/>
<evidence type="ECO:0000313" key="2">
    <source>
        <dbReference type="EMBL" id="CAA3020090.1"/>
    </source>
</evidence>
<dbReference type="SUPFAM" id="SSF50965">
    <property type="entry name" value="Galactose oxidase, central domain"/>
    <property type="match status" value="1"/>
</dbReference>
<dbReference type="PROSITE" id="PS50181">
    <property type="entry name" value="FBOX"/>
    <property type="match status" value="1"/>
</dbReference>
<dbReference type="InterPro" id="IPR050796">
    <property type="entry name" value="SCF_F-box_component"/>
</dbReference>
<dbReference type="InterPro" id="IPR036047">
    <property type="entry name" value="F-box-like_dom_sf"/>
</dbReference>
<dbReference type="OrthoDB" id="1726239at2759"/>
<organism evidence="2 3">
    <name type="scientific">Olea europaea subsp. europaea</name>
    <dbReference type="NCBI Taxonomy" id="158383"/>
    <lineage>
        <taxon>Eukaryota</taxon>
        <taxon>Viridiplantae</taxon>
        <taxon>Streptophyta</taxon>
        <taxon>Embryophyta</taxon>
        <taxon>Tracheophyta</taxon>
        <taxon>Spermatophyta</taxon>
        <taxon>Magnoliopsida</taxon>
        <taxon>eudicotyledons</taxon>
        <taxon>Gunneridae</taxon>
        <taxon>Pentapetalae</taxon>
        <taxon>asterids</taxon>
        <taxon>lamiids</taxon>
        <taxon>Lamiales</taxon>
        <taxon>Oleaceae</taxon>
        <taxon>Oleeae</taxon>
        <taxon>Olea</taxon>
    </lineage>
</organism>
<name>A0A8S0UMF2_OLEEU</name>
<dbReference type="SUPFAM" id="SSF81383">
    <property type="entry name" value="F-box domain"/>
    <property type="match status" value="1"/>
</dbReference>
<dbReference type="InterPro" id="IPR015915">
    <property type="entry name" value="Kelch-typ_b-propeller"/>
</dbReference>
<evidence type="ECO:0000259" key="1">
    <source>
        <dbReference type="PROSITE" id="PS50181"/>
    </source>
</evidence>
<dbReference type="Gene3D" id="1.20.1280.50">
    <property type="match status" value="1"/>
</dbReference>
<gene>
    <name evidence="2" type="ORF">OLEA9_A098015</name>
</gene>
<dbReference type="InterPro" id="IPR001810">
    <property type="entry name" value="F-box_dom"/>
</dbReference>
<proteinExistence type="predicted"/>
<dbReference type="PANTHER" id="PTHR31672">
    <property type="entry name" value="BNACNNG10540D PROTEIN"/>
    <property type="match status" value="1"/>
</dbReference>
<dbReference type="Pfam" id="PF00646">
    <property type="entry name" value="F-box"/>
    <property type="match status" value="1"/>
</dbReference>
<dbReference type="InterPro" id="IPR013187">
    <property type="entry name" value="F-box-assoc_dom_typ3"/>
</dbReference>
<keyword evidence="3" id="KW-1185">Reference proteome</keyword>
<evidence type="ECO:0000313" key="3">
    <source>
        <dbReference type="Proteomes" id="UP000594638"/>
    </source>
</evidence>
<protein>
    <submittedName>
        <fullName evidence="2">F-box At3g07870-like</fullName>
    </submittedName>
</protein>
<sequence length="428" mass="49573">MSGFFISIPVMDFEIAIKKRKCYKEDEEEDDQPLNRLSCLPHDIALDILSRLPIKSVIQFRFSCRSWNFLSRDLQLVDMHMSRALICQRLCLIFHSDYPIRNQLHFVEFSDVDDNEIVRKIDTPFAVSMPEFNVIGSCNGLLCLIDSLFSDSIYIYNPFTRYYKVLPKSVEFENQIVIIGFGFHPITKQYKVIKIVYYPSVYNLEIPRHVRRFTHMSSRRSDVQIYNLGTDRWRSIGQAPYRLEKRSSLGVLVSGRLHWMSHWGKYNGRRNRIIVSFDLSDDSFQEIPGPNTGNLRSLMNCHVAVLGGCLCAVLPSYGGNGGHDIWVMKEYGVKESWVKEFTLGVYSPRFIRPDMQKSYQIWRKFLGGRLVRIICLLKSGDVLVEYRGGTLVSYNPDSGMFKNITFQGMPKMFQTIVHIGSLYPVVQS</sequence>
<dbReference type="InterPro" id="IPR011043">
    <property type="entry name" value="Gal_Oxase/kelch_b-propeller"/>
</dbReference>
<dbReference type="Proteomes" id="UP000594638">
    <property type="component" value="Unassembled WGS sequence"/>
</dbReference>
<dbReference type="PANTHER" id="PTHR31672:SF13">
    <property type="entry name" value="F-BOX PROTEIN CPR30-LIKE"/>
    <property type="match status" value="1"/>
</dbReference>
<dbReference type="InterPro" id="IPR017451">
    <property type="entry name" value="F-box-assoc_interact_dom"/>
</dbReference>
<dbReference type="EMBL" id="CACTIH010009034">
    <property type="protein sequence ID" value="CAA3020090.1"/>
    <property type="molecule type" value="Genomic_DNA"/>
</dbReference>
<feature type="domain" description="F-box" evidence="1">
    <location>
        <begin position="34"/>
        <end position="84"/>
    </location>
</feature>
<dbReference type="Gene3D" id="2.120.10.80">
    <property type="entry name" value="Kelch-type beta propeller"/>
    <property type="match status" value="1"/>
</dbReference>
<accession>A0A8S0UMF2</accession>
<dbReference type="NCBIfam" id="TIGR01640">
    <property type="entry name" value="F_box_assoc_1"/>
    <property type="match status" value="1"/>
</dbReference>
<comment type="caution">
    <text evidence="2">The sequence shown here is derived from an EMBL/GenBank/DDBJ whole genome shotgun (WGS) entry which is preliminary data.</text>
</comment>
<reference evidence="2 3" key="1">
    <citation type="submission" date="2019-12" db="EMBL/GenBank/DDBJ databases">
        <authorList>
            <person name="Alioto T."/>
            <person name="Alioto T."/>
            <person name="Gomez Garrido J."/>
        </authorList>
    </citation>
    <scope>NUCLEOTIDE SEQUENCE [LARGE SCALE GENOMIC DNA]</scope>
</reference>
<dbReference type="Pfam" id="PF08268">
    <property type="entry name" value="FBA_3"/>
    <property type="match status" value="1"/>
</dbReference>
<dbReference type="Gramene" id="OE9A098015T1">
    <property type="protein sequence ID" value="OE9A098015C1"/>
    <property type="gene ID" value="OE9A098015"/>
</dbReference>